<accession>A0A8C4QTQ3</accession>
<evidence type="ECO:0000256" key="17">
    <source>
        <dbReference type="ARBA" id="ARBA00024064"/>
    </source>
</evidence>
<keyword evidence="25" id="KW-1185">Reference proteome</keyword>
<evidence type="ECO:0000256" key="10">
    <source>
        <dbReference type="ARBA" id="ARBA00022801"/>
    </source>
</evidence>
<evidence type="ECO:0000256" key="16">
    <source>
        <dbReference type="ARBA" id="ARBA00023961"/>
    </source>
</evidence>
<dbReference type="Pfam" id="PF13620">
    <property type="entry name" value="CarboxypepD_reg"/>
    <property type="match status" value="1"/>
</dbReference>
<evidence type="ECO:0000256" key="19">
    <source>
        <dbReference type="ARBA" id="ARBA00031341"/>
    </source>
</evidence>
<dbReference type="GO" id="GO:0008104">
    <property type="term" value="P:intracellular protein localization"/>
    <property type="evidence" value="ECO:0007669"/>
    <property type="project" value="UniProtKB-ARBA"/>
</dbReference>
<dbReference type="PANTHER" id="PTHR11532">
    <property type="entry name" value="PROTEASE M14 CARBOXYPEPTIDASE"/>
    <property type="match status" value="1"/>
</dbReference>
<organism evidence="24 25">
    <name type="scientific">Eptatretus burgeri</name>
    <name type="common">Inshore hagfish</name>
    <dbReference type="NCBI Taxonomy" id="7764"/>
    <lineage>
        <taxon>Eukaryota</taxon>
        <taxon>Metazoa</taxon>
        <taxon>Chordata</taxon>
        <taxon>Craniata</taxon>
        <taxon>Vertebrata</taxon>
        <taxon>Cyclostomata</taxon>
        <taxon>Myxini</taxon>
        <taxon>Myxiniformes</taxon>
        <taxon>Myxinidae</taxon>
        <taxon>Eptatretinae</taxon>
        <taxon>Eptatretus</taxon>
    </lineage>
</organism>
<dbReference type="GO" id="GO:0005615">
    <property type="term" value="C:extracellular space"/>
    <property type="evidence" value="ECO:0007669"/>
    <property type="project" value="TreeGrafter"/>
</dbReference>
<evidence type="ECO:0000259" key="23">
    <source>
        <dbReference type="PROSITE" id="PS52035"/>
    </source>
</evidence>
<evidence type="ECO:0000256" key="3">
    <source>
        <dbReference type="ARBA" id="ARBA00004613"/>
    </source>
</evidence>
<proteinExistence type="inferred from homology"/>
<evidence type="ECO:0000256" key="9">
    <source>
        <dbReference type="ARBA" id="ARBA00022729"/>
    </source>
</evidence>
<keyword evidence="12" id="KW-0482">Metalloprotease</keyword>
<dbReference type="GO" id="GO:0030658">
    <property type="term" value="C:transport vesicle membrane"/>
    <property type="evidence" value="ECO:0007669"/>
    <property type="project" value="UniProtKB-SubCell"/>
</dbReference>
<keyword evidence="5" id="KW-0964">Secreted</keyword>
<keyword evidence="10" id="KW-0378">Hydrolase</keyword>
<dbReference type="GO" id="GO:0004181">
    <property type="term" value="F:metallocarboxypeptidase activity"/>
    <property type="evidence" value="ECO:0007669"/>
    <property type="project" value="UniProtKB-EC"/>
</dbReference>
<dbReference type="OMA" id="CEKFPRE"/>
<protein>
    <recommendedName>
        <fullName evidence="18">Carboxypeptidase E</fullName>
        <ecNumber evidence="17">3.4.17.10</ecNumber>
    </recommendedName>
    <alternativeName>
        <fullName evidence="19">Carboxypeptidase H</fullName>
    </alternativeName>
    <alternativeName>
        <fullName evidence="21">Enkephalin convertase</fullName>
    </alternativeName>
    <alternativeName>
        <fullName evidence="20">Prohormone-processing carboxypeptidase</fullName>
    </alternativeName>
</protein>
<feature type="domain" description="Peptidase M14" evidence="23">
    <location>
        <begin position="12"/>
        <end position="326"/>
    </location>
</feature>
<dbReference type="SUPFAM" id="SSF53187">
    <property type="entry name" value="Zn-dependent exopeptidases"/>
    <property type="match status" value="1"/>
</dbReference>
<dbReference type="InterPro" id="IPR008969">
    <property type="entry name" value="CarboxyPept-like_regulatory"/>
</dbReference>
<dbReference type="Pfam" id="PF00246">
    <property type="entry name" value="Peptidase_M14"/>
    <property type="match status" value="1"/>
</dbReference>
<dbReference type="InterPro" id="IPR057246">
    <property type="entry name" value="CARBOXYPEPT_ZN_1"/>
</dbReference>
<evidence type="ECO:0000313" key="25">
    <source>
        <dbReference type="Proteomes" id="UP000694388"/>
    </source>
</evidence>
<keyword evidence="8" id="KW-0479">Metal-binding</keyword>
<dbReference type="SUPFAM" id="SSF49464">
    <property type="entry name" value="Carboxypeptidase regulatory domain-like"/>
    <property type="match status" value="1"/>
</dbReference>
<dbReference type="PROSITE" id="PS00133">
    <property type="entry name" value="CARBOXYPEPT_ZN_2"/>
    <property type="match status" value="1"/>
</dbReference>
<comment type="cofactor">
    <cofactor evidence="1">
        <name>Zn(2+)</name>
        <dbReference type="ChEBI" id="CHEBI:29105"/>
    </cofactor>
</comment>
<evidence type="ECO:0000256" key="6">
    <source>
        <dbReference type="ARBA" id="ARBA00022645"/>
    </source>
</evidence>
<comment type="catalytic activity">
    <reaction evidence="16">
        <text>Release of C-terminal arginine or lysine residues from polypeptides.</text>
        <dbReference type="EC" id="3.4.17.10"/>
    </reaction>
</comment>
<evidence type="ECO:0000256" key="5">
    <source>
        <dbReference type="ARBA" id="ARBA00022525"/>
    </source>
</evidence>
<evidence type="ECO:0000256" key="2">
    <source>
        <dbReference type="ARBA" id="ARBA00004268"/>
    </source>
</evidence>
<keyword evidence="6" id="KW-0121">Carboxypeptidase</keyword>
<dbReference type="Gene3D" id="3.40.630.10">
    <property type="entry name" value="Zn peptidases"/>
    <property type="match status" value="1"/>
</dbReference>
<dbReference type="EC" id="3.4.17.10" evidence="17"/>
<feature type="active site" description="Proton donor/acceptor" evidence="22">
    <location>
        <position position="296"/>
    </location>
</feature>
<comment type="subcellular location">
    <subcellularLocation>
        <location evidence="2">Cytoplasmic vesicle</location>
        <location evidence="2">Secretory vesicle membrane</location>
        <topology evidence="2">Peripheral membrane protein</topology>
    </subcellularLocation>
    <subcellularLocation>
        <location evidence="3">Secreted</location>
    </subcellularLocation>
</comment>
<dbReference type="InterPro" id="IPR050753">
    <property type="entry name" value="Peptidase_M14_domain"/>
</dbReference>
<evidence type="ECO:0000256" key="13">
    <source>
        <dbReference type="ARBA" id="ARBA00023136"/>
    </source>
</evidence>
<dbReference type="PROSITE" id="PS52035">
    <property type="entry name" value="PEPTIDASE_M14"/>
    <property type="match status" value="1"/>
</dbReference>
<sequence>MKPTPVQMLPFEHHGHESIEHVLSSIYKRCPDITRVYSVGKSWRHRDLYVIEISDNPGVHELGEPEFKYVANMHGNEVVGRELLLHLAEYLCRKYQQNIPRVASLVNNTRIHLMASMNPDGYDVAARQDFEINRRLQGRGNARGIDLNRNFPDLTSQMYYNEKHGGVNHHIGFRSAKWNTMEPETKAVIKWMQSHNFVLSANLHGGAVVANYPFDKPRVGRHSANLGQNYAATPDDKLFQHLSTTYSSTHKWMFRGTNCNDYFPNGIVNGASWYSVTGGMQDFNYLHTNCFEITLELSCDKFPDATHLKHEWAGNREALLSFMEQVHRGVKGVIRDENGNGYPNGIISIHGINHDVTSGNEGDYFRLLLPGVYWLTASAPGYHSETAQVTVNDSTPSVVDFDLKLLSIEDFTIQLKESTTSPRRDSGNGPL</sequence>
<dbReference type="GO" id="GO:0008270">
    <property type="term" value="F:zinc ion binding"/>
    <property type="evidence" value="ECO:0007669"/>
    <property type="project" value="InterPro"/>
</dbReference>
<dbReference type="GO" id="GO:0016485">
    <property type="term" value="P:protein processing"/>
    <property type="evidence" value="ECO:0007669"/>
    <property type="project" value="TreeGrafter"/>
</dbReference>
<comment type="similarity">
    <text evidence="4 22">Belongs to the peptidase M14 family.</text>
</comment>
<name>A0A8C4QTQ3_EPTBU</name>
<evidence type="ECO:0000256" key="7">
    <source>
        <dbReference type="ARBA" id="ARBA00022670"/>
    </source>
</evidence>
<dbReference type="Ensembl" id="ENSEBUT00000020686.1">
    <property type="protein sequence ID" value="ENSEBUP00000020110.1"/>
    <property type="gene ID" value="ENSEBUG00000012484.1"/>
</dbReference>
<evidence type="ECO:0000256" key="1">
    <source>
        <dbReference type="ARBA" id="ARBA00001947"/>
    </source>
</evidence>
<dbReference type="GO" id="GO:0006518">
    <property type="term" value="P:peptide metabolic process"/>
    <property type="evidence" value="ECO:0007669"/>
    <property type="project" value="TreeGrafter"/>
</dbReference>
<dbReference type="PRINTS" id="PR00765">
    <property type="entry name" value="CRBOXYPTASEA"/>
</dbReference>
<dbReference type="InterPro" id="IPR000834">
    <property type="entry name" value="Peptidase_M14"/>
</dbReference>
<evidence type="ECO:0000256" key="21">
    <source>
        <dbReference type="ARBA" id="ARBA00032488"/>
    </source>
</evidence>
<dbReference type="InterPro" id="IPR057247">
    <property type="entry name" value="CARBOXYPEPT_ZN_2"/>
</dbReference>
<reference evidence="24" key="2">
    <citation type="submission" date="2025-09" db="UniProtKB">
        <authorList>
            <consortium name="Ensembl"/>
        </authorList>
    </citation>
    <scope>IDENTIFICATION</scope>
</reference>
<dbReference type="FunFam" id="2.60.40.1120:FF:000004">
    <property type="entry name" value="Carboxypeptidase E"/>
    <property type="match status" value="1"/>
</dbReference>
<dbReference type="GeneTree" id="ENSGT00940000158235"/>
<keyword evidence="9" id="KW-0732">Signal</keyword>
<dbReference type="PROSITE" id="PS00132">
    <property type="entry name" value="CARBOXYPEPT_ZN_1"/>
    <property type="match status" value="1"/>
</dbReference>
<reference evidence="24" key="1">
    <citation type="submission" date="2025-08" db="UniProtKB">
        <authorList>
            <consortium name="Ensembl"/>
        </authorList>
    </citation>
    <scope>IDENTIFICATION</scope>
</reference>
<dbReference type="CDD" id="cd03858">
    <property type="entry name" value="M14_CP_N-E_like"/>
    <property type="match status" value="1"/>
</dbReference>
<dbReference type="CDD" id="cd11308">
    <property type="entry name" value="Peptidase_M14NE-CP-C_like"/>
    <property type="match status" value="1"/>
</dbReference>
<dbReference type="Proteomes" id="UP000694388">
    <property type="component" value="Unplaced"/>
</dbReference>
<keyword evidence="13" id="KW-0472">Membrane</keyword>
<evidence type="ECO:0000256" key="14">
    <source>
        <dbReference type="ARBA" id="ARBA00023180"/>
    </source>
</evidence>
<evidence type="ECO:0000256" key="8">
    <source>
        <dbReference type="ARBA" id="ARBA00022723"/>
    </source>
</evidence>
<dbReference type="SMART" id="SM00631">
    <property type="entry name" value="Zn_pept"/>
    <property type="match status" value="1"/>
</dbReference>
<keyword evidence="7" id="KW-0645">Protease</keyword>
<evidence type="ECO:0000256" key="11">
    <source>
        <dbReference type="ARBA" id="ARBA00022833"/>
    </source>
</evidence>
<evidence type="ECO:0000313" key="24">
    <source>
        <dbReference type="Ensembl" id="ENSEBUP00000020110.1"/>
    </source>
</evidence>
<evidence type="ECO:0000256" key="4">
    <source>
        <dbReference type="ARBA" id="ARBA00005988"/>
    </source>
</evidence>
<dbReference type="AlphaFoldDB" id="A0A8C4QTQ3"/>
<keyword evidence="14" id="KW-0325">Glycoprotein</keyword>
<keyword evidence="15" id="KW-0968">Cytoplasmic vesicle</keyword>
<evidence type="ECO:0000256" key="18">
    <source>
        <dbReference type="ARBA" id="ARBA00024081"/>
    </source>
</evidence>
<dbReference type="PANTHER" id="PTHR11532:SF80">
    <property type="entry name" value="CARBOXYPEPTIDASE N CATALYTIC CHAIN"/>
    <property type="match status" value="1"/>
</dbReference>
<keyword evidence="11" id="KW-0862">Zinc</keyword>
<evidence type="ECO:0000256" key="22">
    <source>
        <dbReference type="PROSITE-ProRule" id="PRU01379"/>
    </source>
</evidence>
<dbReference type="GO" id="GO:0023052">
    <property type="term" value="P:signaling"/>
    <property type="evidence" value="ECO:0007669"/>
    <property type="project" value="UniProtKB-ARBA"/>
</dbReference>
<dbReference type="GO" id="GO:0007154">
    <property type="term" value="P:cell communication"/>
    <property type="evidence" value="ECO:0007669"/>
    <property type="project" value="UniProtKB-ARBA"/>
</dbReference>
<dbReference type="Gene3D" id="2.60.40.1120">
    <property type="entry name" value="Carboxypeptidase-like, regulatory domain"/>
    <property type="match status" value="1"/>
</dbReference>
<dbReference type="FunFam" id="3.40.630.10:FF:000013">
    <property type="entry name" value="carboxypeptidase N catalytic chain"/>
    <property type="match status" value="1"/>
</dbReference>
<evidence type="ECO:0000256" key="15">
    <source>
        <dbReference type="ARBA" id="ARBA00023329"/>
    </source>
</evidence>
<evidence type="ECO:0000256" key="12">
    <source>
        <dbReference type="ARBA" id="ARBA00023049"/>
    </source>
</evidence>
<evidence type="ECO:0000256" key="20">
    <source>
        <dbReference type="ARBA" id="ARBA00031745"/>
    </source>
</evidence>